<dbReference type="Gene3D" id="1.10.10.10">
    <property type="entry name" value="Winged helix-like DNA-binding domain superfamily/Winged helix DNA-binding domain"/>
    <property type="match status" value="1"/>
</dbReference>
<proteinExistence type="predicted"/>
<evidence type="ECO:0000256" key="1">
    <source>
        <dbReference type="ARBA" id="ARBA00023015"/>
    </source>
</evidence>
<dbReference type="GO" id="GO:0003677">
    <property type="term" value="F:DNA binding"/>
    <property type="evidence" value="ECO:0007669"/>
    <property type="project" value="UniProtKB-KW"/>
</dbReference>
<dbReference type="SUPFAM" id="SSF46785">
    <property type="entry name" value="Winged helix' DNA-binding domain"/>
    <property type="match status" value="1"/>
</dbReference>
<reference evidence="5 6" key="1">
    <citation type="submission" date="2018-07" db="EMBL/GenBank/DDBJ databases">
        <title>Genomic Encyclopedia of Type Strains, Phase IV (KMG-IV): sequencing the most valuable type-strain genomes for metagenomic binning, comparative biology and taxonomic classification.</title>
        <authorList>
            <person name="Goeker M."/>
        </authorList>
    </citation>
    <scope>NUCLEOTIDE SEQUENCE [LARGE SCALE GENOMIC DNA]</scope>
    <source>
        <strain evidence="5 6">DSM 27016</strain>
    </source>
</reference>
<keyword evidence="2" id="KW-0238">DNA-binding</keyword>
<evidence type="ECO:0000256" key="3">
    <source>
        <dbReference type="ARBA" id="ARBA00023163"/>
    </source>
</evidence>
<sequence>MFIALSNSDPAPLYQQIKKQVVEQIMNGKLPPGYSLPSIRALARELEISVITVKKAYEDMEAGGYIVTRPGKGSCVAEAGAEFVREIKLKDIEESFRAGIDGCRAMGMEDEEIIRNFGIILNEKL</sequence>
<dbReference type="PANTHER" id="PTHR38445">
    <property type="entry name" value="HTH-TYPE TRANSCRIPTIONAL REPRESSOR YTRA"/>
    <property type="match status" value="1"/>
</dbReference>
<dbReference type="EMBL" id="QPJT01000003">
    <property type="protein sequence ID" value="RCX19316.1"/>
    <property type="molecule type" value="Genomic_DNA"/>
</dbReference>
<dbReference type="OrthoDB" id="9801546at2"/>
<feature type="domain" description="HTH gntR-type" evidence="4">
    <location>
        <begin position="11"/>
        <end position="79"/>
    </location>
</feature>
<evidence type="ECO:0000313" key="6">
    <source>
        <dbReference type="Proteomes" id="UP000253034"/>
    </source>
</evidence>
<dbReference type="SMART" id="SM00345">
    <property type="entry name" value="HTH_GNTR"/>
    <property type="match status" value="1"/>
</dbReference>
<gene>
    <name evidence="5" type="ORF">DFR58_10361</name>
</gene>
<dbReference type="InterPro" id="IPR036390">
    <property type="entry name" value="WH_DNA-bd_sf"/>
</dbReference>
<keyword evidence="3" id="KW-0804">Transcription</keyword>
<dbReference type="GO" id="GO:0003700">
    <property type="term" value="F:DNA-binding transcription factor activity"/>
    <property type="evidence" value="ECO:0007669"/>
    <property type="project" value="InterPro"/>
</dbReference>
<dbReference type="InterPro" id="IPR036388">
    <property type="entry name" value="WH-like_DNA-bd_sf"/>
</dbReference>
<dbReference type="Proteomes" id="UP000253034">
    <property type="component" value="Unassembled WGS sequence"/>
</dbReference>
<dbReference type="CDD" id="cd07377">
    <property type="entry name" value="WHTH_GntR"/>
    <property type="match status" value="1"/>
</dbReference>
<evidence type="ECO:0000259" key="4">
    <source>
        <dbReference type="PROSITE" id="PS50949"/>
    </source>
</evidence>
<accession>A0A369BFI2</accession>
<protein>
    <submittedName>
        <fullName evidence="5">GntR family transcriptional regulator</fullName>
    </submittedName>
</protein>
<dbReference type="PANTHER" id="PTHR38445:SF7">
    <property type="entry name" value="GNTR-FAMILY TRANSCRIPTIONAL REGULATOR"/>
    <property type="match status" value="1"/>
</dbReference>
<dbReference type="Pfam" id="PF00392">
    <property type="entry name" value="GntR"/>
    <property type="match status" value="1"/>
</dbReference>
<dbReference type="AlphaFoldDB" id="A0A369BFI2"/>
<dbReference type="RefSeq" id="WP_114296391.1">
    <property type="nucleotide sequence ID" value="NZ_QPJT01000003.1"/>
</dbReference>
<keyword evidence="1" id="KW-0805">Transcription regulation</keyword>
<dbReference type="InterPro" id="IPR000524">
    <property type="entry name" value="Tscrpt_reg_HTH_GntR"/>
</dbReference>
<keyword evidence="6" id="KW-1185">Reference proteome</keyword>
<comment type="caution">
    <text evidence="5">The sequence shown here is derived from an EMBL/GenBank/DDBJ whole genome shotgun (WGS) entry which is preliminary data.</text>
</comment>
<name>A0A369BFI2_9FIRM</name>
<dbReference type="PROSITE" id="PS50949">
    <property type="entry name" value="HTH_GNTR"/>
    <property type="match status" value="1"/>
</dbReference>
<evidence type="ECO:0000313" key="5">
    <source>
        <dbReference type="EMBL" id="RCX19316.1"/>
    </source>
</evidence>
<organism evidence="5 6">
    <name type="scientific">Anaerobacterium chartisolvens</name>
    <dbReference type="NCBI Taxonomy" id="1297424"/>
    <lineage>
        <taxon>Bacteria</taxon>
        <taxon>Bacillati</taxon>
        <taxon>Bacillota</taxon>
        <taxon>Clostridia</taxon>
        <taxon>Eubacteriales</taxon>
        <taxon>Oscillospiraceae</taxon>
        <taxon>Anaerobacterium</taxon>
    </lineage>
</organism>
<evidence type="ECO:0000256" key="2">
    <source>
        <dbReference type="ARBA" id="ARBA00023125"/>
    </source>
</evidence>